<dbReference type="EMBL" id="BAMD01000150">
    <property type="protein sequence ID" value="GAF05895.1"/>
    <property type="molecule type" value="Genomic_DNA"/>
</dbReference>
<dbReference type="STRING" id="869213.GCA_000517085_02158"/>
<keyword evidence="2" id="KW-1185">Reference proteome</keyword>
<evidence type="ECO:0000313" key="1">
    <source>
        <dbReference type="EMBL" id="GAF05895.1"/>
    </source>
</evidence>
<reference evidence="1 2" key="1">
    <citation type="journal article" date="2014" name="Genome Announc.">
        <title>Draft Genome Sequence of Cytophaga fermentans JCM 21142T, a Facultative Anaerobe Isolated from Marine Mud.</title>
        <authorList>
            <person name="Starns D."/>
            <person name="Oshima K."/>
            <person name="Suda W."/>
            <person name="Iino T."/>
            <person name="Yuki M."/>
            <person name="Inoue J."/>
            <person name="Kitamura K."/>
            <person name="Iida T."/>
            <person name="Darby A."/>
            <person name="Hattori M."/>
            <person name="Ohkuma M."/>
        </authorList>
    </citation>
    <scope>NUCLEOTIDE SEQUENCE [LARGE SCALE GENOMIC DNA]</scope>
    <source>
        <strain evidence="1 2">JCM 21142</strain>
    </source>
</reference>
<dbReference type="OrthoDB" id="6278496at2"/>
<name>W7Y4Q0_9BACT</name>
<accession>W7Y4Q0</accession>
<proteinExistence type="predicted"/>
<comment type="caution">
    <text evidence="1">The sequence shown here is derived from an EMBL/GenBank/DDBJ whole genome shotgun (WGS) entry which is preliminary data.</text>
</comment>
<dbReference type="Proteomes" id="UP000019402">
    <property type="component" value="Unassembled WGS sequence"/>
</dbReference>
<evidence type="ECO:0000313" key="2">
    <source>
        <dbReference type="Proteomes" id="UP000019402"/>
    </source>
</evidence>
<organism evidence="1 2">
    <name type="scientific">Saccharicrinis fermentans DSM 9555 = JCM 21142</name>
    <dbReference type="NCBI Taxonomy" id="869213"/>
    <lineage>
        <taxon>Bacteria</taxon>
        <taxon>Pseudomonadati</taxon>
        <taxon>Bacteroidota</taxon>
        <taxon>Bacteroidia</taxon>
        <taxon>Marinilabiliales</taxon>
        <taxon>Marinilabiliaceae</taxon>
        <taxon>Saccharicrinis</taxon>
    </lineage>
</organism>
<dbReference type="AlphaFoldDB" id="W7Y4Q0"/>
<protein>
    <submittedName>
        <fullName evidence="1">Uncharacterized protein</fullName>
    </submittedName>
</protein>
<gene>
    <name evidence="1" type="ORF">JCM21142_124654</name>
</gene>
<dbReference type="RefSeq" id="WP_027471813.1">
    <property type="nucleotide sequence ID" value="NZ_BAMD01000150.1"/>
</dbReference>
<sequence length="102" mass="11943">MLTINTKIVNVSAKSLKIKETPTAKLTAYFERPNDYDGEFGFDWYRNYFSTKLADPTKQEALKNEYTPTIINDEDYYVPWLALKKDKTATLNLKRLKKKLVN</sequence>